<dbReference type="PROSITE" id="PS00888">
    <property type="entry name" value="CNMP_BINDING_1"/>
    <property type="match status" value="1"/>
</dbReference>
<dbReference type="FunFam" id="1.10.510.10:FF:000005">
    <property type="entry name" value="cAMP-dependent protein kinase catalytic subunit alpha"/>
    <property type="match status" value="1"/>
</dbReference>
<evidence type="ECO:0000256" key="4">
    <source>
        <dbReference type="ARBA" id="ARBA00022490"/>
    </source>
</evidence>
<evidence type="ECO:0000256" key="13">
    <source>
        <dbReference type="ARBA" id="ARBA00022992"/>
    </source>
</evidence>
<feature type="domain" description="Cyclic nucleotide-binding" evidence="19">
    <location>
        <begin position="36"/>
        <end position="138"/>
    </location>
</feature>
<dbReference type="InterPro" id="IPR000595">
    <property type="entry name" value="cNMP-bd_dom"/>
</dbReference>
<evidence type="ECO:0000259" key="20">
    <source>
        <dbReference type="PROSITE" id="PS51285"/>
    </source>
</evidence>
<evidence type="ECO:0000256" key="11">
    <source>
        <dbReference type="ARBA" id="ARBA00022840"/>
    </source>
</evidence>
<dbReference type="InterPro" id="IPR000961">
    <property type="entry name" value="AGC-kinase_C"/>
</dbReference>
<dbReference type="PANTHER" id="PTHR24353:SF37">
    <property type="entry name" value="CAMP-DEPENDENT PROTEIN KINASE CATALYTIC SUBUNIT PRKX"/>
    <property type="match status" value="1"/>
</dbReference>
<dbReference type="GO" id="GO:0030553">
    <property type="term" value="F:cGMP binding"/>
    <property type="evidence" value="ECO:0007669"/>
    <property type="project" value="UniProtKB-KW"/>
</dbReference>
<dbReference type="PROSITE" id="PS00108">
    <property type="entry name" value="PROTEIN_KINASE_ST"/>
    <property type="match status" value="1"/>
</dbReference>
<evidence type="ECO:0000256" key="17">
    <source>
        <dbReference type="PROSITE-ProRule" id="PRU10141"/>
    </source>
</evidence>
<organism evidence="21">
    <name type="scientific">Lotharella globosa</name>
    <dbReference type="NCBI Taxonomy" id="91324"/>
    <lineage>
        <taxon>Eukaryota</taxon>
        <taxon>Sar</taxon>
        <taxon>Rhizaria</taxon>
        <taxon>Cercozoa</taxon>
        <taxon>Chlorarachniophyceae</taxon>
        <taxon>Lotharella</taxon>
    </lineage>
</organism>
<dbReference type="PROSITE" id="PS50042">
    <property type="entry name" value="CNMP_BINDING_3"/>
    <property type="match status" value="3"/>
</dbReference>
<evidence type="ECO:0000256" key="6">
    <source>
        <dbReference type="ARBA" id="ARBA00022535"/>
    </source>
</evidence>
<dbReference type="Gene3D" id="2.60.120.10">
    <property type="entry name" value="Jelly Rolls"/>
    <property type="match status" value="3"/>
</dbReference>
<keyword evidence="9 17" id="KW-0547">Nucleotide-binding</keyword>
<proteinExistence type="inferred from homology"/>
<dbReference type="EMBL" id="HBIV01047550">
    <property type="protein sequence ID" value="CAE0681287.1"/>
    <property type="molecule type" value="Transcribed_RNA"/>
</dbReference>
<evidence type="ECO:0000256" key="16">
    <source>
        <dbReference type="ARBA" id="ARBA00047462"/>
    </source>
</evidence>
<dbReference type="InterPro" id="IPR014710">
    <property type="entry name" value="RmlC-like_jellyroll"/>
</dbReference>
<feature type="domain" description="AGC-kinase C-terminal" evidence="20">
    <location>
        <begin position="724"/>
        <end position="778"/>
    </location>
</feature>
<dbReference type="InterPro" id="IPR017441">
    <property type="entry name" value="Protein_kinase_ATP_BS"/>
</dbReference>
<dbReference type="InterPro" id="IPR008271">
    <property type="entry name" value="Ser/Thr_kinase_AS"/>
</dbReference>
<keyword evidence="13" id="KW-0142">cGMP-binding</keyword>
<keyword evidence="7" id="KW-0808">Transferase</keyword>
<dbReference type="PROSITE" id="PS00889">
    <property type="entry name" value="CNMP_BINDING_2"/>
    <property type="match status" value="3"/>
</dbReference>
<dbReference type="InterPro" id="IPR018490">
    <property type="entry name" value="cNMP-bd_dom_sf"/>
</dbReference>
<feature type="binding site" evidence="17">
    <location>
        <position position="498"/>
    </location>
    <ligand>
        <name>ATP</name>
        <dbReference type="ChEBI" id="CHEBI:30616"/>
    </ligand>
</feature>
<dbReference type="InterPro" id="IPR011009">
    <property type="entry name" value="Kinase-like_dom_sf"/>
</dbReference>
<protein>
    <recommendedName>
        <fullName evidence="14">cGMP-dependent protein kinase</fullName>
        <ecNumber evidence="3">2.7.11.12</ecNumber>
    </recommendedName>
</protein>
<evidence type="ECO:0000259" key="19">
    <source>
        <dbReference type="PROSITE" id="PS50042"/>
    </source>
</evidence>
<dbReference type="SMART" id="SM00220">
    <property type="entry name" value="S_TKc"/>
    <property type="match status" value="1"/>
</dbReference>
<feature type="domain" description="Cyclic nucleotide-binding" evidence="19">
    <location>
        <begin position="314"/>
        <end position="429"/>
    </location>
</feature>
<dbReference type="PROSITE" id="PS50011">
    <property type="entry name" value="PROTEIN_KINASE_DOM"/>
    <property type="match status" value="1"/>
</dbReference>
<dbReference type="SUPFAM" id="SSF51206">
    <property type="entry name" value="cAMP-binding domain-like"/>
    <property type="match status" value="3"/>
</dbReference>
<dbReference type="Pfam" id="PF00069">
    <property type="entry name" value="Pkinase"/>
    <property type="match status" value="1"/>
</dbReference>
<dbReference type="CDD" id="cd00038">
    <property type="entry name" value="CAP_ED"/>
    <property type="match status" value="3"/>
</dbReference>
<dbReference type="GO" id="GO:0004691">
    <property type="term" value="F:cAMP-dependent protein kinase activity"/>
    <property type="evidence" value="ECO:0007669"/>
    <property type="project" value="TreeGrafter"/>
</dbReference>
<keyword evidence="11 17" id="KW-0067">ATP-binding</keyword>
<feature type="domain" description="Cyclic nucleotide-binding" evidence="19">
    <location>
        <begin position="191"/>
        <end position="311"/>
    </location>
</feature>
<evidence type="ECO:0000256" key="7">
    <source>
        <dbReference type="ARBA" id="ARBA00022679"/>
    </source>
</evidence>
<name>A0A7S3ZEV3_9EUKA</name>
<dbReference type="FunFam" id="3.30.200.20:FF:000042">
    <property type="entry name" value="Aurora kinase A"/>
    <property type="match status" value="1"/>
</dbReference>
<evidence type="ECO:0000256" key="9">
    <source>
        <dbReference type="ARBA" id="ARBA00022741"/>
    </source>
</evidence>
<dbReference type="GO" id="GO:0005952">
    <property type="term" value="C:cAMP-dependent protein kinase complex"/>
    <property type="evidence" value="ECO:0007669"/>
    <property type="project" value="TreeGrafter"/>
</dbReference>
<dbReference type="Gene3D" id="3.30.200.20">
    <property type="entry name" value="Phosphorylase Kinase, domain 1"/>
    <property type="match status" value="1"/>
</dbReference>
<dbReference type="SUPFAM" id="SSF56112">
    <property type="entry name" value="Protein kinase-like (PK-like)"/>
    <property type="match status" value="1"/>
</dbReference>
<dbReference type="GO" id="GO:0009653">
    <property type="term" value="P:anatomical structure morphogenesis"/>
    <property type="evidence" value="ECO:0007669"/>
    <property type="project" value="UniProtKB-ARBA"/>
</dbReference>
<dbReference type="EC" id="2.7.11.12" evidence="3"/>
<keyword evidence="6" id="KW-0140">cGMP</keyword>
<dbReference type="GO" id="GO:0005524">
    <property type="term" value="F:ATP binding"/>
    <property type="evidence" value="ECO:0007669"/>
    <property type="project" value="UniProtKB-UniRule"/>
</dbReference>
<dbReference type="InterPro" id="IPR018488">
    <property type="entry name" value="cNMP-bd_CS"/>
</dbReference>
<accession>A0A7S3ZEV3</accession>
<evidence type="ECO:0000256" key="2">
    <source>
        <dbReference type="ARBA" id="ARBA00006352"/>
    </source>
</evidence>
<dbReference type="GO" id="GO:0004692">
    <property type="term" value="F:cGMP-dependent protein kinase activity"/>
    <property type="evidence" value="ECO:0007669"/>
    <property type="project" value="UniProtKB-EC"/>
</dbReference>
<evidence type="ECO:0000256" key="12">
    <source>
        <dbReference type="ARBA" id="ARBA00022842"/>
    </source>
</evidence>
<evidence type="ECO:0000256" key="15">
    <source>
        <dbReference type="ARBA" id="ARBA00047298"/>
    </source>
</evidence>
<feature type="domain" description="Protein kinase" evidence="18">
    <location>
        <begin position="470"/>
        <end position="723"/>
    </location>
</feature>
<comment type="similarity">
    <text evidence="2">Belongs to the protein kinase superfamily. AGC Ser/Thr protein kinase family. cGMP subfamily.</text>
</comment>
<keyword evidence="12" id="KW-0460">Magnesium</keyword>
<evidence type="ECO:0000256" key="1">
    <source>
        <dbReference type="ARBA" id="ARBA00001946"/>
    </source>
</evidence>
<keyword evidence="5" id="KW-0723">Serine/threonine-protein kinase</keyword>
<dbReference type="AlphaFoldDB" id="A0A7S3ZEV3"/>
<dbReference type="PANTHER" id="PTHR24353">
    <property type="entry name" value="CYCLIC NUCLEOTIDE-DEPENDENT PROTEIN KINASE"/>
    <property type="match status" value="1"/>
</dbReference>
<dbReference type="InterPro" id="IPR000719">
    <property type="entry name" value="Prot_kinase_dom"/>
</dbReference>
<evidence type="ECO:0000259" key="18">
    <source>
        <dbReference type="PROSITE" id="PS50011"/>
    </source>
</evidence>
<dbReference type="Gene3D" id="1.10.510.10">
    <property type="entry name" value="Transferase(Phosphotransferase) domain 1"/>
    <property type="match status" value="1"/>
</dbReference>
<dbReference type="PRINTS" id="PR00103">
    <property type="entry name" value="CAMPKINASE"/>
</dbReference>
<dbReference type="GO" id="GO:0046872">
    <property type="term" value="F:metal ion binding"/>
    <property type="evidence" value="ECO:0007669"/>
    <property type="project" value="UniProtKB-KW"/>
</dbReference>
<evidence type="ECO:0000256" key="8">
    <source>
        <dbReference type="ARBA" id="ARBA00022723"/>
    </source>
</evidence>
<evidence type="ECO:0000256" key="10">
    <source>
        <dbReference type="ARBA" id="ARBA00022777"/>
    </source>
</evidence>
<gene>
    <name evidence="21" type="ORF">LGLO00237_LOCUS33074</name>
</gene>
<evidence type="ECO:0000313" key="21">
    <source>
        <dbReference type="EMBL" id="CAE0681287.1"/>
    </source>
</evidence>
<dbReference type="SMART" id="SM00133">
    <property type="entry name" value="S_TK_X"/>
    <property type="match status" value="1"/>
</dbReference>
<comment type="catalytic activity">
    <reaction evidence="15">
        <text>L-threonyl-[protein] + ATP = O-phospho-L-threonyl-[protein] + ADP + H(+)</text>
        <dbReference type="Rhea" id="RHEA:46608"/>
        <dbReference type="Rhea" id="RHEA-COMP:11060"/>
        <dbReference type="Rhea" id="RHEA-COMP:11605"/>
        <dbReference type="ChEBI" id="CHEBI:15378"/>
        <dbReference type="ChEBI" id="CHEBI:30013"/>
        <dbReference type="ChEBI" id="CHEBI:30616"/>
        <dbReference type="ChEBI" id="CHEBI:61977"/>
        <dbReference type="ChEBI" id="CHEBI:456216"/>
        <dbReference type="EC" id="2.7.11.12"/>
    </reaction>
</comment>
<dbReference type="Pfam" id="PF00027">
    <property type="entry name" value="cNMP_binding"/>
    <property type="match status" value="3"/>
</dbReference>
<keyword evidence="10" id="KW-0418">Kinase</keyword>
<keyword evidence="4" id="KW-0963">Cytoplasm</keyword>
<dbReference type="PROSITE" id="PS51285">
    <property type="entry name" value="AGC_KINASE_CTER"/>
    <property type="match status" value="1"/>
</dbReference>
<evidence type="ECO:0000256" key="14">
    <source>
        <dbReference type="ARBA" id="ARBA00024113"/>
    </source>
</evidence>
<dbReference type="SMART" id="SM00100">
    <property type="entry name" value="cNMP"/>
    <property type="match status" value="3"/>
</dbReference>
<reference evidence="21" key="1">
    <citation type="submission" date="2021-01" db="EMBL/GenBank/DDBJ databases">
        <authorList>
            <person name="Corre E."/>
            <person name="Pelletier E."/>
            <person name="Niang G."/>
            <person name="Scheremetjew M."/>
            <person name="Finn R."/>
            <person name="Kale V."/>
            <person name="Holt S."/>
            <person name="Cochrane G."/>
            <person name="Meng A."/>
            <person name="Brown T."/>
            <person name="Cohen L."/>
        </authorList>
    </citation>
    <scope>NUCLEOTIDE SEQUENCE</scope>
    <source>
        <strain evidence="21">CCCM811</strain>
    </source>
</reference>
<comment type="catalytic activity">
    <reaction evidence="16">
        <text>L-seryl-[protein] + ATP = O-phospho-L-seryl-[protein] + ADP + H(+)</text>
        <dbReference type="Rhea" id="RHEA:17989"/>
        <dbReference type="Rhea" id="RHEA-COMP:9863"/>
        <dbReference type="Rhea" id="RHEA-COMP:11604"/>
        <dbReference type="ChEBI" id="CHEBI:15378"/>
        <dbReference type="ChEBI" id="CHEBI:29999"/>
        <dbReference type="ChEBI" id="CHEBI:30616"/>
        <dbReference type="ChEBI" id="CHEBI:83421"/>
        <dbReference type="ChEBI" id="CHEBI:456216"/>
        <dbReference type="EC" id="2.7.11.12"/>
    </reaction>
</comment>
<dbReference type="PROSITE" id="PS00107">
    <property type="entry name" value="PROTEIN_KINASE_ATP"/>
    <property type="match status" value="1"/>
</dbReference>
<sequence>MGNKGSALKSKKGKITSEIDPEHKSQFLQALRNVPLLGRLNDNELLKLGEAFEVMEFKLNQDIIRQGEKGNGFYIIQEGKAKVMVKKGGKSEQVAELKVGDYLGERALLDNAPRAATVTATAPTICLYWSGEAFYKLFTKKHLNIKFAKRVAISAETMGSAQAFSAPADAVREKKQQQKDLIQKVIESNVLFRGLHEDHATRVIEQMYRVNFSKGEIPIKQGDRGDRLYVVETGLFEVRVKADDNKERVVAQRGAGTLFGELALMYNAPRAATVVALTDAVTWVVDRFTFRRVLKNVSEKQLQRYRDFLKKVSLLAPLTEVEREKIAEALEEVSVPNGTVIMRQGQKGNCMYIIGRGEVVCEKDGREVARYGPGDYFGERALLKADSEQKRAATVTAVAKCRLLKLSRNAVFLLLGPVEDIMKQRVKGYDVLEAKVAAAQAKAPSSPVYQVPENPYSVERPNIPKSLADFKILGTLGRGSFGHVQLVEDKSGKTYALKAVSKTQIVETGQKNHIISEKRVMERLSHPFCIKLFGTYHDKKCIYLLLEPSMGGELFTILRARMFFDDDTARFYAGCVVLAFEYMHSMDIVYRDLKPENLLLDTRGYLKVTDFGFAKEVHGRTHTLCGTPDYLAPEIVQGKGHGKGVDWWTLGILIYEMIASSPPFYDNEQMVTYQKIVAGVVTFPAHFCAEAKSVVKKLLHPKPTKRLGVVKGGARVIKLHPWFKGFDFKALVNQKMKPPIVPKIKNDKDLSNFEDYGDDGARIPTYKGNDDWEEFTME</sequence>
<evidence type="ECO:0000256" key="5">
    <source>
        <dbReference type="ARBA" id="ARBA00022527"/>
    </source>
</evidence>
<keyword evidence="8" id="KW-0479">Metal-binding</keyword>
<comment type="cofactor">
    <cofactor evidence="1">
        <name>Mg(2+)</name>
        <dbReference type="ChEBI" id="CHEBI:18420"/>
    </cofactor>
</comment>
<evidence type="ECO:0000256" key="3">
    <source>
        <dbReference type="ARBA" id="ARBA00012428"/>
    </source>
</evidence>